<dbReference type="PANTHER" id="PTHR43377:SF1">
    <property type="entry name" value="BILIVERDIN REDUCTASE A"/>
    <property type="match status" value="1"/>
</dbReference>
<dbReference type="InterPro" id="IPR036291">
    <property type="entry name" value="NAD(P)-bd_dom_sf"/>
</dbReference>
<dbReference type="SUPFAM" id="SSF51735">
    <property type="entry name" value="NAD(P)-binding Rossmann-fold domains"/>
    <property type="match status" value="1"/>
</dbReference>
<dbReference type="KEGG" id="halx:M0R89_17760"/>
<dbReference type="InterPro" id="IPR000683">
    <property type="entry name" value="Gfo/Idh/MocA-like_OxRdtase_N"/>
</dbReference>
<feature type="domain" description="Gfo/Idh/MocA-like oxidoreductase N-terminal" evidence="1">
    <location>
        <begin position="11"/>
        <end position="125"/>
    </location>
</feature>
<dbReference type="RefSeq" id="WP_248650412.1">
    <property type="nucleotide sequence ID" value="NZ_CP096659.1"/>
</dbReference>
<protein>
    <submittedName>
        <fullName evidence="3">Gfo/Idh/MocA family oxidoreductase</fullName>
    </submittedName>
</protein>
<dbReference type="InterPro" id="IPR051450">
    <property type="entry name" value="Gfo/Idh/MocA_Oxidoreductases"/>
</dbReference>
<dbReference type="Pfam" id="PF22725">
    <property type="entry name" value="GFO_IDH_MocA_C3"/>
    <property type="match status" value="1"/>
</dbReference>
<evidence type="ECO:0000259" key="1">
    <source>
        <dbReference type="Pfam" id="PF01408"/>
    </source>
</evidence>
<dbReference type="GeneID" id="72187085"/>
<name>A0A8U0HUI4_9EURY</name>
<sequence>MNAEPTDEPTNAAVIGVGSMGRHHARVYSELPDVNLVGVFDVNDEQAREVAADHGSTAMEMDALLRAADVASVAVPTQFHADIARDCIDHGVDVLVEKPFVDDAAVGRELIDRADDAGVTIQVGHVERFNPAIRALADIVADLDVIAVDAQRLGPPPEGRQVDESAVMDLMIHDIDVVLAMLGESPETVTAHGVRNNQYATADLTFDDGTVASLTASRVTQQRVRKLAITAESCRVNVDYIDRSVEIHRHSLPEYIEDNGDVRYRHESIVERPTVQTGEPLKNELESFVSAATGDGDPVVSGEDGLRVLEVAREIHDAAAADERPEAEVSAR</sequence>
<dbReference type="Gene3D" id="3.40.50.720">
    <property type="entry name" value="NAD(P)-binding Rossmann-like Domain"/>
    <property type="match status" value="1"/>
</dbReference>
<feature type="domain" description="GFO/IDH/MocA-like oxidoreductase" evidence="2">
    <location>
        <begin position="163"/>
        <end position="229"/>
    </location>
</feature>
<evidence type="ECO:0000313" key="3">
    <source>
        <dbReference type="EMBL" id="UPV74366.1"/>
    </source>
</evidence>
<dbReference type="PANTHER" id="PTHR43377">
    <property type="entry name" value="BILIVERDIN REDUCTASE A"/>
    <property type="match status" value="1"/>
</dbReference>
<dbReference type="AlphaFoldDB" id="A0A8U0HUI4"/>
<dbReference type="Pfam" id="PF01408">
    <property type="entry name" value="GFO_IDH_MocA"/>
    <property type="match status" value="1"/>
</dbReference>
<gene>
    <name evidence="3" type="ORF">M0R89_17760</name>
</gene>
<proteinExistence type="predicted"/>
<dbReference type="SUPFAM" id="SSF55347">
    <property type="entry name" value="Glyceraldehyde-3-phosphate dehydrogenase-like, C-terminal domain"/>
    <property type="match status" value="1"/>
</dbReference>
<accession>A0A8U0HUI4</accession>
<dbReference type="Proteomes" id="UP000830729">
    <property type="component" value="Chromosome"/>
</dbReference>
<dbReference type="GO" id="GO:0000166">
    <property type="term" value="F:nucleotide binding"/>
    <property type="evidence" value="ECO:0007669"/>
    <property type="project" value="InterPro"/>
</dbReference>
<dbReference type="Gene3D" id="3.30.360.10">
    <property type="entry name" value="Dihydrodipicolinate Reductase, domain 2"/>
    <property type="match status" value="1"/>
</dbReference>
<organism evidence="3 4">
    <name type="scientific">Halorussus limi</name>
    <dbReference type="NCBI Taxonomy" id="2938695"/>
    <lineage>
        <taxon>Archaea</taxon>
        <taxon>Methanobacteriati</taxon>
        <taxon>Methanobacteriota</taxon>
        <taxon>Stenosarchaea group</taxon>
        <taxon>Halobacteria</taxon>
        <taxon>Halobacteriales</taxon>
        <taxon>Haladaptataceae</taxon>
        <taxon>Halorussus</taxon>
    </lineage>
</organism>
<dbReference type="EMBL" id="CP096659">
    <property type="protein sequence ID" value="UPV74366.1"/>
    <property type="molecule type" value="Genomic_DNA"/>
</dbReference>
<reference evidence="3 4" key="1">
    <citation type="submission" date="2022-04" db="EMBL/GenBank/DDBJ databases">
        <title>Diverse halophilic archaea isolated from saline environments.</title>
        <authorList>
            <person name="Cui H.-L."/>
        </authorList>
    </citation>
    <scope>NUCLEOTIDE SEQUENCE [LARGE SCALE GENOMIC DNA]</scope>
    <source>
        <strain evidence="3 4">XZYJT49</strain>
    </source>
</reference>
<keyword evidence="4" id="KW-1185">Reference proteome</keyword>
<evidence type="ECO:0000259" key="2">
    <source>
        <dbReference type="Pfam" id="PF22725"/>
    </source>
</evidence>
<evidence type="ECO:0000313" key="4">
    <source>
        <dbReference type="Proteomes" id="UP000830729"/>
    </source>
</evidence>
<dbReference type="InterPro" id="IPR055170">
    <property type="entry name" value="GFO_IDH_MocA-like_dom"/>
</dbReference>